<evidence type="ECO:0000313" key="1">
    <source>
        <dbReference type="EMBL" id="KJR82961.1"/>
    </source>
</evidence>
<evidence type="ECO:0000313" key="2">
    <source>
        <dbReference type="Proteomes" id="UP000033710"/>
    </source>
</evidence>
<dbReference type="RefSeq" id="XP_016585637.1">
    <property type="nucleotide sequence ID" value="XM_016731426.1"/>
</dbReference>
<dbReference type="KEGG" id="ssck:SPSK_04625"/>
<accession>A0A0F2M472</accession>
<proteinExistence type="predicted"/>
<organism evidence="1 2">
    <name type="scientific">Sporothrix schenckii 1099-18</name>
    <dbReference type="NCBI Taxonomy" id="1397361"/>
    <lineage>
        <taxon>Eukaryota</taxon>
        <taxon>Fungi</taxon>
        <taxon>Dikarya</taxon>
        <taxon>Ascomycota</taxon>
        <taxon>Pezizomycotina</taxon>
        <taxon>Sordariomycetes</taxon>
        <taxon>Sordariomycetidae</taxon>
        <taxon>Ophiostomatales</taxon>
        <taxon>Ophiostomataceae</taxon>
        <taxon>Sporothrix</taxon>
    </lineage>
</organism>
<comment type="caution">
    <text evidence="1">The sequence shown here is derived from an EMBL/GenBank/DDBJ whole genome shotgun (WGS) entry which is preliminary data.</text>
</comment>
<dbReference type="EMBL" id="AXCR01000010">
    <property type="protein sequence ID" value="KJR82961.1"/>
    <property type="molecule type" value="Genomic_DNA"/>
</dbReference>
<reference evidence="1 2" key="2">
    <citation type="journal article" date="2015" name="Eukaryot. Cell">
        <title>Asexual propagation of a virulent clone complex in a human and feline outbreak of sporotrichosis.</title>
        <authorList>
            <person name="Teixeira Mde M."/>
            <person name="Rodrigues A.M."/>
            <person name="Tsui C.K."/>
            <person name="de Almeida L.G."/>
            <person name="Van Diepeningen A.D."/>
            <person name="van den Ende B.G."/>
            <person name="Fernandes G.F."/>
            <person name="Kano R."/>
            <person name="Hamelin R.C."/>
            <person name="Lopes-Bezerra L.M."/>
            <person name="Vasconcelos A.T."/>
            <person name="de Hoog S."/>
            <person name="de Camargo Z.P."/>
            <person name="Felipe M.S."/>
        </authorList>
    </citation>
    <scope>NUCLEOTIDE SEQUENCE [LARGE SCALE GENOMIC DNA]</scope>
    <source>
        <strain evidence="1 2">1099-18</strain>
    </source>
</reference>
<gene>
    <name evidence="1" type="ORF">SPSK_04625</name>
</gene>
<dbReference type="VEuPathDB" id="FungiDB:SPSK_04625"/>
<protein>
    <submittedName>
        <fullName evidence="1">Uncharacterized protein</fullName>
    </submittedName>
</protein>
<dbReference type="Proteomes" id="UP000033710">
    <property type="component" value="Unassembled WGS sequence"/>
</dbReference>
<name>A0A0F2M472_SPOSC</name>
<sequence length="155" mass="17193">MKLALKTMRADDNVGRRVNVNSATMKCDYSQVDIAFSSTHTFAFCPPSAIFNPVPKRAECSALRLRHDGTGNRQVLSLLVLLHCCRDMFWAMLCATCRANGVSLSPSPNRSFPQWPFGLADAASLLPSLSDIALRELCFGNCRLYSMGCTRWKVL</sequence>
<reference evidence="1 2" key="1">
    <citation type="journal article" date="2014" name="BMC Genomics">
        <title>Comparative genomics of the major fungal agents of human and animal Sporotrichosis: Sporothrix schenckii and Sporothrix brasiliensis.</title>
        <authorList>
            <person name="Teixeira M.M."/>
            <person name="de Almeida L.G."/>
            <person name="Kubitschek-Barreira P."/>
            <person name="Alves F.L."/>
            <person name="Kioshima E.S."/>
            <person name="Abadio A.K."/>
            <person name="Fernandes L."/>
            <person name="Derengowski L.S."/>
            <person name="Ferreira K.S."/>
            <person name="Souza R.C."/>
            <person name="Ruiz J.C."/>
            <person name="de Andrade N.C."/>
            <person name="Paes H.C."/>
            <person name="Nicola A.M."/>
            <person name="Albuquerque P."/>
            <person name="Gerber A.L."/>
            <person name="Martins V.P."/>
            <person name="Peconick L.D."/>
            <person name="Neto A.V."/>
            <person name="Chaucanez C.B."/>
            <person name="Silva P.A."/>
            <person name="Cunha O.L."/>
            <person name="de Oliveira F.F."/>
            <person name="dos Santos T.C."/>
            <person name="Barros A.L."/>
            <person name="Soares M.A."/>
            <person name="de Oliveira L.M."/>
            <person name="Marini M.M."/>
            <person name="Villalobos-Duno H."/>
            <person name="Cunha M.M."/>
            <person name="de Hoog S."/>
            <person name="da Silveira J.F."/>
            <person name="Henrissat B."/>
            <person name="Nino-Vega G.A."/>
            <person name="Cisalpino P.S."/>
            <person name="Mora-Montes H.M."/>
            <person name="Almeida S.R."/>
            <person name="Stajich J.E."/>
            <person name="Lopes-Bezerra L.M."/>
            <person name="Vasconcelos A.T."/>
            <person name="Felipe M.S."/>
        </authorList>
    </citation>
    <scope>NUCLEOTIDE SEQUENCE [LARGE SCALE GENOMIC DNA]</scope>
    <source>
        <strain evidence="1 2">1099-18</strain>
    </source>
</reference>
<dbReference type="GeneID" id="27666703"/>
<dbReference type="AlphaFoldDB" id="A0A0F2M472"/>